<dbReference type="OrthoDB" id="512920at2759"/>
<evidence type="ECO:0000313" key="6">
    <source>
        <dbReference type="EMBL" id="ODV92202.1"/>
    </source>
</evidence>
<gene>
    <name evidence="6" type="ORF">CANCADRAFT_83972</name>
</gene>
<evidence type="ECO:0000313" key="7">
    <source>
        <dbReference type="Proteomes" id="UP000095023"/>
    </source>
</evidence>
<dbReference type="PANTHER" id="PTHR45947:SF3">
    <property type="entry name" value="SULFOQUINOVOSYL TRANSFERASE SQD2"/>
    <property type="match status" value="1"/>
</dbReference>
<dbReference type="GO" id="GO:0016757">
    <property type="term" value="F:glycosyltransferase activity"/>
    <property type="evidence" value="ECO:0007669"/>
    <property type="project" value="UniProtKB-KW"/>
</dbReference>
<proteinExistence type="predicted"/>
<keyword evidence="6" id="KW-0808">Transferase</keyword>
<comment type="subcellular location">
    <subcellularLocation>
        <location evidence="1">Endoplasmic reticulum membrane</location>
    </subcellularLocation>
</comment>
<evidence type="ECO:0000259" key="4">
    <source>
        <dbReference type="Pfam" id="PF00534"/>
    </source>
</evidence>
<dbReference type="InterPro" id="IPR050194">
    <property type="entry name" value="Glycosyltransferase_grp1"/>
</dbReference>
<dbReference type="EMBL" id="KV453841">
    <property type="protein sequence ID" value="ODV92202.1"/>
    <property type="molecule type" value="Genomic_DNA"/>
</dbReference>
<protein>
    <submittedName>
        <fullName evidence="6">Glycosyltransferase family 4 protein</fullName>
    </submittedName>
</protein>
<keyword evidence="3" id="KW-0256">Endoplasmic reticulum</keyword>
<feature type="domain" description="Glycosyl transferase family 1" evidence="4">
    <location>
        <begin position="219"/>
        <end position="364"/>
    </location>
</feature>
<dbReference type="PANTHER" id="PTHR45947">
    <property type="entry name" value="SULFOQUINOVOSYL TRANSFERASE SQD2"/>
    <property type="match status" value="1"/>
</dbReference>
<dbReference type="GO" id="GO:0005789">
    <property type="term" value="C:endoplasmic reticulum membrane"/>
    <property type="evidence" value="ECO:0007669"/>
    <property type="project" value="UniProtKB-SubCell"/>
</dbReference>
<organism evidence="6 7">
    <name type="scientific">Tortispora caseinolytica NRRL Y-17796</name>
    <dbReference type="NCBI Taxonomy" id="767744"/>
    <lineage>
        <taxon>Eukaryota</taxon>
        <taxon>Fungi</taxon>
        <taxon>Dikarya</taxon>
        <taxon>Ascomycota</taxon>
        <taxon>Saccharomycotina</taxon>
        <taxon>Trigonopsidomycetes</taxon>
        <taxon>Trigonopsidales</taxon>
        <taxon>Trigonopsidaceae</taxon>
        <taxon>Tortispora</taxon>
    </lineage>
</organism>
<accession>A0A1E4TKC8</accession>
<dbReference type="Pfam" id="PF13439">
    <property type="entry name" value="Glyco_transf_4"/>
    <property type="match status" value="1"/>
</dbReference>
<reference evidence="7" key="1">
    <citation type="submission" date="2016-02" db="EMBL/GenBank/DDBJ databases">
        <title>Comparative genomics of biotechnologically important yeasts.</title>
        <authorList>
            <consortium name="DOE Joint Genome Institute"/>
            <person name="Riley R."/>
            <person name="Haridas S."/>
            <person name="Wolfe K.H."/>
            <person name="Lopes M.R."/>
            <person name="Hittinger C.T."/>
            <person name="Goker M."/>
            <person name="Salamov A."/>
            <person name="Wisecaver J."/>
            <person name="Long T.M."/>
            <person name="Aerts A.L."/>
            <person name="Barry K."/>
            <person name="Choi C."/>
            <person name="Clum A."/>
            <person name="Coughlan A.Y."/>
            <person name="Deshpande S."/>
            <person name="Douglass A.P."/>
            <person name="Hanson S.J."/>
            <person name="Klenk H.-P."/>
            <person name="Labutti K."/>
            <person name="Lapidus A."/>
            <person name="Lindquist E."/>
            <person name="Lipzen A."/>
            <person name="Meier-Kolthoff J.P."/>
            <person name="Ohm R.A."/>
            <person name="Otillar R.P."/>
            <person name="Pangilinan J."/>
            <person name="Peng Y."/>
            <person name="Rokas A."/>
            <person name="Rosa C.A."/>
            <person name="Scheuner C."/>
            <person name="Sibirny A.A."/>
            <person name="Slot J.C."/>
            <person name="Stielow J.B."/>
            <person name="Sun H."/>
            <person name="Kurtzman C.P."/>
            <person name="Blackwell M."/>
            <person name="Jeffries T.W."/>
            <person name="Grigoriev I.V."/>
        </authorList>
    </citation>
    <scope>NUCLEOTIDE SEQUENCE [LARGE SCALE GENOMIC DNA]</scope>
    <source>
        <strain evidence="7">NRRL Y-17796</strain>
    </source>
</reference>
<name>A0A1E4TKC8_9ASCO</name>
<dbReference type="CDD" id="cd03814">
    <property type="entry name" value="GT4-like"/>
    <property type="match status" value="1"/>
</dbReference>
<dbReference type="Pfam" id="PF00534">
    <property type="entry name" value="Glycos_transf_1"/>
    <property type="match status" value="1"/>
</dbReference>
<dbReference type="AlphaFoldDB" id="A0A1E4TKC8"/>
<sequence length="398" mass="43641">MKVALITEVSPLHVNGVSRAISRLLEHLTAEGHQILVIGPAGGEHNGARLVACPGISLQFYPELKLCFATYTALKALVDFQPDILHFADPNLLGPQIILACELLFPNVPKVSSYHTNIAQYAGQFGYGYLTNAIWHLLRLYHSRCSYVMCPSNGTKRLLVEHGFDSSKVLIWSRGVNLSSFNALKRDSALRRHWLQQFSIIDTDDEGDEGVSFSPDISRRATILLYVGRLSWEKNLKILVSAFLKARQIDQSIVLVLVGDGPARNELETLLKGHPAVFTGYLKGDALAKAYAAADVFGFLSKTETFGQVVLEALASGLPVIGIKDAPGVSEIVTDEVACLVNEEVSSIVDSIIEMGHLSGTKRKEIKKLCMQRASQFTWDAAGRSVSETYKLAINKCN</sequence>
<evidence type="ECO:0000256" key="3">
    <source>
        <dbReference type="ARBA" id="ARBA00022824"/>
    </source>
</evidence>
<dbReference type="InterPro" id="IPR001296">
    <property type="entry name" value="Glyco_trans_1"/>
</dbReference>
<dbReference type="InterPro" id="IPR028098">
    <property type="entry name" value="Glyco_trans_4-like_N"/>
</dbReference>
<feature type="domain" description="Glycosyltransferase subfamily 4-like N-terminal" evidence="5">
    <location>
        <begin position="14"/>
        <end position="179"/>
    </location>
</feature>
<evidence type="ECO:0000256" key="2">
    <source>
        <dbReference type="ARBA" id="ARBA00022676"/>
    </source>
</evidence>
<dbReference type="SUPFAM" id="SSF53756">
    <property type="entry name" value="UDP-Glycosyltransferase/glycogen phosphorylase"/>
    <property type="match status" value="1"/>
</dbReference>
<keyword evidence="7" id="KW-1185">Reference proteome</keyword>
<evidence type="ECO:0000256" key="1">
    <source>
        <dbReference type="ARBA" id="ARBA00004586"/>
    </source>
</evidence>
<dbReference type="Gene3D" id="3.40.50.2000">
    <property type="entry name" value="Glycogen Phosphorylase B"/>
    <property type="match status" value="2"/>
</dbReference>
<dbReference type="Proteomes" id="UP000095023">
    <property type="component" value="Unassembled WGS sequence"/>
</dbReference>
<keyword evidence="2" id="KW-0328">Glycosyltransferase</keyword>
<evidence type="ECO:0000259" key="5">
    <source>
        <dbReference type="Pfam" id="PF13439"/>
    </source>
</evidence>